<evidence type="ECO:0000259" key="5">
    <source>
        <dbReference type="PROSITE" id="PS51774"/>
    </source>
</evidence>
<dbReference type="AlphaFoldDB" id="A0AAP0JQA8"/>
<name>A0AAP0JQA8_9MAGN</name>
<keyword evidence="7" id="KW-1185">Reference proteome</keyword>
<protein>
    <recommendedName>
        <fullName evidence="5">NAB domain-containing protein</fullName>
    </recommendedName>
</protein>
<dbReference type="GO" id="GO:0003779">
    <property type="term" value="F:actin binding"/>
    <property type="evidence" value="ECO:0007669"/>
    <property type="project" value="InterPro"/>
</dbReference>
<dbReference type="EMBL" id="JBBNAE010000003">
    <property type="protein sequence ID" value="KAK9137012.1"/>
    <property type="molecule type" value="Genomic_DNA"/>
</dbReference>
<evidence type="ECO:0000256" key="2">
    <source>
        <dbReference type="ARBA" id="ARBA00038006"/>
    </source>
</evidence>
<dbReference type="PANTHER" id="PTHR32258">
    <property type="entry name" value="PROTEIN NETWORKED 4A"/>
    <property type="match status" value="1"/>
</dbReference>
<evidence type="ECO:0000256" key="3">
    <source>
        <dbReference type="SAM" id="Coils"/>
    </source>
</evidence>
<dbReference type="PANTHER" id="PTHR32258:SF28">
    <property type="entry name" value="PROTEIN NETWORKED 3A-RELATED"/>
    <property type="match status" value="1"/>
</dbReference>
<sequence>MLQFANSHSWWFDSDTGPQRSVWLQSTISELDEKIKTMLKLIEVDGDSFMQRAEMYYKRRPDLVTMVEDFYKMHRSLAEGFDQLKSEARNRLIKPFTPPILLKMEKPCDSYLGDSVEFEVHPDHDEHWHSCVGAEDEDYAESEVDDPEVDDPEQENDTNVCGLQMGNEESEDFDVDCCEQEHENPVAVERFSSIHRDVEVLALRAESEVVMLKDVIEKLKEENMVLKVQLQGTLSSLINGSEVAKLTDETVRLKVENVIHKDQLESSFLIHESEVAKLRDEIVCLKEENMILKEQEFSCSSLESEVAKLKDEIEKLKAVNMVQKVQLQGTLSSLIHGSEVAKLTDEIVRLKVENAIHNDQLESSCLIHESEVAKLTDEIERLKVEKVIHREQLESSCLIHESEVAKLRDEIARLKSENKTQEEQELDQSHGSIYENKVAKIMNEVENGTRENLTSGGEYSSLIVQSELAKLKDEMCTLKKENMIQKEQLSQKDEEKRQVIRQLSLSLDIMRENLSSSKKSIENNSSKKRTPFEFSKFKELFSPKKLFSGNSKFHQLDQSCPNQTTTIITTAPTKDPQKLNIPNEQFNEAGEDIAWRDPDGASAEKGPGVSISSGFGGLGFEGMVGVGSPFGDCVELPVLGVGNRGFSSFGAKFGDGEGRGGGFGFGFGRNAGAAEMVEEANLRCVERESDGEALKAR</sequence>
<accession>A0AAP0JQA8</accession>
<comment type="similarity">
    <text evidence="2">Belongs to the NET family.</text>
</comment>
<dbReference type="Pfam" id="PF07765">
    <property type="entry name" value="KIP1"/>
    <property type="match status" value="1"/>
</dbReference>
<dbReference type="PROSITE" id="PS51774">
    <property type="entry name" value="NAB"/>
    <property type="match status" value="1"/>
</dbReference>
<keyword evidence="1 3" id="KW-0175">Coiled coil</keyword>
<proteinExistence type="inferred from homology"/>
<feature type="region of interest" description="Disordered" evidence="4">
    <location>
        <begin position="136"/>
        <end position="156"/>
    </location>
</feature>
<feature type="domain" description="NAB" evidence="5">
    <location>
        <begin position="8"/>
        <end position="88"/>
    </location>
</feature>
<dbReference type="Proteomes" id="UP001417504">
    <property type="component" value="Unassembled WGS sequence"/>
</dbReference>
<comment type="caution">
    <text evidence="6">The sequence shown here is derived from an EMBL/GenBank/DDBJ whole genome shotgun (WGS) entry which is preliminary data.</text>
</comment>
<evidence type="ECO:0000313" key="6">
    <source>
        <dbReference type="EMBL" id="KAK9137012.1"/>
    </source>
</evidence>
<gene>
    <name evidence="6" type="ORF">Sjap_007606</name>
</gene>
<reference evidence="6 7" key="1">
    <citation type="submission" date="2024-01" db="EMBL/GenBank/DDBJ databases">
        <title>Genome assemblies of Stephania.</title>
        <authorList>
            <person name="Yang L."/>
        </authorList>
    </citation>
    <scope>NUCLEOTIDE SEQUENCE [LARGE SCALE GENOMIC DNA]</scope>
    <source>
        <strain evidence="6">QJT</strain>
        <tissue evidence="6">Leaf</tissue>
    </source>
</reference>
<organism evidence="6 7">
    <name type="scientific">Stephania japonica</name>
    <dbReference type="NCBI Taxonomy" id="461633"/>
    <lineage>
        <taxon>Eukaryota</taxon>
        <taxon>Viridiplantae</taxon>
        <taxon>Streptophyta</taxon>
        <taxon>Embryophyta</taxon>
        <taxon>Tracheophyta</taxon>
        <taxon>Spermatophyta</taxon>
        <taxon>Magnoliopsida</taxon>
        <taxon>Ranunculales</taxon>
        <taxon>Menispermaceae</taxon>
        <taxon>Menispermoideae</taxon>
        <taxon>Cissampelideae</taxon>
        <taxon>Stephania</taxon>
    </lineage>
</organism>
<dbReference type="InterPro" id="IPR011684">
    <property type="entry name" value="NAB"/>
</dbReference>
<evidence type="ECO:0000256" key="1">
    <source>
        <dbReference type="ARBA" id="ARBA00023054"/>
    </source>
</evidence>
<feature type="coiled-coil region" evidence="3">
    <location>
        <begin position="261"/>
        <end position="424"/>
    </location>
</feature>
<dbReference type="InterPro" id="IPR051861">
    <property type="entry name" value="NET_actin-binding_domain"/>
</dbReference>
<feature type="coiled-coil region" evidence="3">
    <location>
        <begin position="202"/>
        <end position="229"/>
    </location>
</feature>
<evidence type="ECO:0000256" key="4">
    <source>
        <dbReference type="SAM" id="MobiDB-lite"/>
    </source>
</evidence>
<evidence type="ECO:0000313" key="7">
    <source>
        <dbReference type="Proteomes" id="UP001417504"/>
    </source>
</evidence>